<feature type="coiled-coil region" evidence="1">
    <location>
        <begin position="193"/>
        <end position="332"/>
    </location>
</feature>
<reference evidence="3 4" key="1">
    <citation type="submission" date="2024-02" db="EMBL/GenBank/DDBJ databases">
        <authorList>
            <person name="Daric V."/>
            <person name="Darras S."/>
        </authorList>
    </citation>
    <scope>NUCLEOTIDE SEQUENCE [LARGE SCALE GENOMIC DNA]</scope>
</reference>
<dbReference type="PANTHER" id="PTHR35970">
    <property type="entry name" value="SODIUM CHANNEL AND CLATHRIN LINKER 1"/>
    <property type="match status" value="1"/>
</dbReference>
<dbReference type="Proteomes" id="UP001642483">
    <property type="component" value="Unassembled WGS sequence"/>
</dbReference>
<evidence type="ECO:0000313" key="4">
    <source>
        <dbReference type="Proteomes" id="UP001642483"/>
    </source>
</evidence>
<name>A0ABP0GX29_CLALP</name>
<accession>A0ABP0GX29</accession>
<proteinExistence type="predicted"/>
<evidence type="ECO:0000256" key="1">
    <source>
        <dbReference type="SAM" id="Coils"/>
    </source>
</evidence>
<dbReference type="PANTHER" id="PTHR35970:SF1">
    <property type="entry name" value="SODIUM CHANNEL AND CLATHRIN LINKER 1"/>
    <property type="match status" value="1"/>
</dbReference>
<keyword evidence="4" id="KW-1185">Reference proteome</keyword>
<sequence length="477" mass="54396">MENLASNKSEPFTELVFLRQMVHRLNAALSKYQGADVLNVDEPNTVGLSTSADEASANWLTDPTLLSPLIHEYEIHLSTLITKISGLSAENKNCVYKVKVLTEENSRLHSELQEIVQQQIQDVQSSEFPAASDDSALKNLQAQLELVNREKDSAIEMNRETMKLLDKMRQERIVEVSHSRSRECIFNETKARNERLQESNLEMQIAIDTLQKDHQTLTLTATGQLNELRSLQEQLHKAKQVMAKDKCKTEELKAVQTLLNNKVQNLEQEKSELEQKLKIILTEKQNLQNFLIQAESKLAHTLQNVSDAQSQIDSLKIQVVALEKTNAELDGKEMSYLMQIREGAQLLDDALLARDSALVREKQKQEDLEKTSAALETIVQEVADRVKSEVGKIKAQCNERMRRLTEEVEALELEATNLKSEADRAKRAKRTVEEELDALSRQRHDKNDRSQTEDLQRRTLNAERARDDAFITIQASY</sequence>
<protein>
    <submittedName>
        <fullName evidence="3">Uncharacterized protein</fullName>
    </submittedName>
</protein>
<organism evidence="3 4">
    <name type="scientific">Clavelina lepadiformis</name>
    <name type="common">Light-bulb sea squirt</name>
    <name type="synonym">Ascidia lepadiformis</name>
    <dbReference type="NCBI Taxonomy" id="159417"/>
    <lineage>
        <taxon>Eukaryota</taxon>
        <taxon>Metazoa</taxon>
        <taxon>Chordata</taxon>
        <taxon>Tunicata</taxon>
        <taxon>Ascidiacea</taxon>
        <taxon>Aplousobranchia</taxon>
        <taxon>Clavelinidae</taxon>
        <taxon>Clavelina</taxon>
    </lineage>
</organism>
<dbReference type="EMBL" id="CAWYQH010000152">
    <property type="protein sequence ID" value="CAK8696294.1"/>
    <property type="molecule type" value="Genomic_DNA"/>
</dbReference>
<evidence type="ECO:0000256" key="2">
    <source>
        <dbReference type="SAM" id="MobiDB-lite"/>
    </source>
</evidence>
<keyword evidence="1" id="KW-0175">Coiled coil</keyword>
<feature type="coiled-coil region" evidence="1">
    <location>
        <begin position="98"/>
        <end position="157"/>
    </location>
</feature>
<evidence type="ECO:0000313" key="3">
    <source>
        <dbReference type="EMBL" id="CAK8696294.1"/>
    </source>
</evidence>
<comment type="caution">
    <text evidence="3">The sequence shown here is derived from an EMBL/GenBank/DDBJ whole genome shotgun (WGS) entry which is preliminary data.</text>
</comment>
<dbReference type="InterPro" id="IPR038911">
    <property type="entry name" value="SCLT1"/>
</dbReference>
<feature type="region of interest" description="Disordered" evidence="2">
    <location>
        <begin position="436"/>
        <end position="460"/>
    </location>
</feature>
<gene>
    <name evidence="3" type="ORF">CVLEPA_LOCUS29459</name>
</gene>